<dbReference type="eggNOG" id="KOG0264">
    <property type="taxonomic scope" value="Eukaryota"/>
</dbReference>
<dbReference type="InterPro" id="IPR001680">
    <property type="entry name" value="WD40_rpt"/>
</dbReference>
<evidence type="ECO:0000256" key="3">
    <source>
        <dbReference type="ARBA" id="ARBA00022853"/>
    </source>
</evidence>
<accession>B0E8F3</accession>
<dbReference type="GO" id="GO:0061733">
    <property type="term" value="F:protein-lysine-acetyltransferase activity"/>
    <property type="evidence" value="ECO:0007669"/>
    <property type="project" value="UniProtKB-EC"/>
</dbReference>
<evidence type="ECO:0000259" key="4">
    <source>
        <dbReference type="Pfam" id="PF12265"/>
    </source>
</evidence>
<keyword evidence="1" id="KW-0853">WD repeat</keyword>
<evidence type="ECO:0000256" key="2">
    <source>
        <dbReference type="ARBA" id="ARBA00022737"/>
    </source>
</evidence>
<dbReference type="GO" id="GO:0006325">
    <property type="term" value="P:chromatin organization"/>
    <property type="evidence" value="ECO:0007669"/>
    <property type="project" value="UniProtKB-KW"/>
</dbReference>
<dbReference type="OMA" id="CDIRTNQ"/>
<dbReference type="RefSeq" id="XP_001734643.1">
    <property type="nucleotide sequence ID" value="XM_001734591.1"/>
</dbReference>
<dbReference type="SUPFAM" id="SSF50978">
    <property type="entry name" value="WD40 repeat-like"/>
    <property type="match status" value="1"/>
</dbReference>
<evidence type="ECO:0000313" key="5">
    <source>
        <dbReference type="EMBL" id="EDR29196.1"/>
    </source>
</evidence>
<dbReference type="InterPro" id="IPR036322">
    <property type="entry name" value="WD40_repeat_dom_sf"/>
</dbReference>
<dbReference type="KEGG" id="edi:EDI_033030"/>
<dbReference type="AlphaFoldDB" id="B0E8F3"/>
<dbReference type="PANTHER" id="PTHR22850">
    <property type="entry name" value="WD40 REPEAT FAMILY"/>
    <property type="match status" value="1"/>
</dbReference>
<evidence type="ECO:0000256" key="1">
    <source>
        <dbReference type="ARBA" id="ARBA00022574"/>
    </source>
</evidence>
<dbReference type="Pfam" id="PF00400">
    <property type="entry name" value="WD40"/>
    <property type="match status" value="2"/>
</dbReference>
<dbReference type="OrthoDB" id="427795at2759"/>
<dbReference type="Proteomes" id="UP000008076">
    <property type="component" value="Unassembled WGS sequence"/>
</dbReference>
<dbReference type="GeneID" id="5879560"/>
<dbReference type="VEuPathDB" id="AmoebaDB:EDI_033030"/>
<keyword evidence="5" id="KW-0012">Acyltransferase</keyword>
<dbReference type="InterPro" id="IPR050459">
    <property type="entry name" value="WD_repeat_RBAP46/RBAP48/MSI1"/>
</dbReference>
<dbReference type="EMBL" id="DS548150">
    <property type="protein sequence ID" value="EDR29196.1"/>
    <property type="molecule type" value="Genomic_DNA"/>
</dbReference>
<dbReference type="Pfam" id="PF12265">
    <property type="entry name" value="CAF1C_H4-bd"/>
    <property type="match status" value="1"/>
</dbReference>
<gene>
    <name evidence="5" type="ORF">EDI_033030</name>
</gene>
<keyword evidence="6" id="KW-1185">Reference proteome</keyword>
<feature type="domain" description="Histone-binding protein RBBP4-like N-terminal" evidence="4">
    <location>
        <begin position="12"/>
        <end position="59"/>
    </location>
</feature>
<keyword evidence="3" id="KW-0156">Chromatin regulator</keyword>
<dbReference type="Gene3D" id="2.130.10.10">
    <property type="entry name" value="YVTN repeat-like/Quinoprotein amine dehydrogenase"/>
    <property type="match status" value="1"/>
</dbReference>
<proteinExistence type="predicted"/>
<dbReference type="SMART" id="SM00320">
    <property type="entry name" value="WD40"/>
    <property type="match status" value="5"/>
</dbReference>
<dbReference type="InterPro" id="IPR015943">
    <property type="entry name" value="WD40/YVTN_repeat-like_dom_sf"/>
</dbReference>
<dbReference type="EC" id="2.3.1.48" evidence="5"/>
<protein>
    <submittedName>
        <fullName evidence="5">Histone acetyltransferase type B subunit, putative</fullName>
        <ecNumber evidence="5">2.3.1.48</ecNumber>
    </submittedName>
</protein>
<reference evidence="6" key="1">
    <citation type="submission" date="2007-12" db="EMBL/GenBank/DDBJ databases">
        <title>Annotation of Entamoeba dispar SAW760.</title>
        <authorList>
            <person name="Lorenzi H."/>
            <person name="Inman J."/>
            <person name="Schobel S."/>
            <person name="Amedeo P."/>
            <person name="Caler E."/>
        </authorList>
    </citation>
    <scope>NUCLEOTIDE SEQUENCE [LARGE SCALE GENOMIC DNA]</scope>
    <source>
        <strain evidence="6">ATCC PRA-260 / SAW760</strain>
    </source>
</reference>
<sequence length="374" mass="42718">MNTKAEKKYFQQKVWQMNAPYYYDVFIDFYTPHPTISFDWTRQKTISNNCIEQEFVFGTPNGTGIGIGKVILPDEQCLIRQTDYSNGMIGYYDIELPFSKMKLEKIIQFGGDCNRIRFIPSTSFIVTQQSLISTNPEKAFIQLVDIESNSITTVGIQETDGYGISVNMFEQNKIVTCTNQGSCYFWDLNSLNQNKSIKIVNEISVNDIDWNCFYSQVICVTESNQIVFIDDKSLNKSYYNGGSIMNACCFSPFTPNLLATGHEKGFVKLWDQRNMSSPLFVIHQHKSSHKSNSVNSLQFSPHQPNLLLSTSSDKTVNIYNLANIGKPEELSFSHCAHNSQVVEARWNPNCYGFIASVAEEYDIHIWKYTENTTN</sequence>
<keyword evidence="2" id="KW-0677">Repeat</keyword>
<dbReference type="InterPro" id="IPR022052">
    <property type="entry name" value="Histone-bd_RBBP4-like_N"/>
</dbReference>
<keyword evidence="5" id="KW-0808">Transferase</keyword>
<organism evidence="6">
    <name type="scientific">Entamoeba dispar (strain ATCC PRA-260 / SAW760)</name>
    <dbReference type="NCBI Taxonomy" id="370354"/>
    <lineage>
        <taxon>Eukaryota</taxon>
        <taxon>Amoebozoa</taxon>
        <taxon>Evosea</taxon>
        <taxon>Archamoebae</taxon>
        <taxon>Mastigamoebida</taxon>
        <taxon>Entamoebidae</taxon>
        <taxon>Entamoeba</taxon>
    </lineage>
</organism>
<evidence type="ECO:0000313" key="6">
    <source>
        <dbReference type="Proteomes" id="UP000008076"/>
    </source>
</evidence>
<name>B0E8F3_ENTDS</name>